<proteinExistence type="predicted"/>
<dbReference type="KEGG" id="rox:BV494_05435"/>
<organism evidence="1 2">
    <name type="scientific">Rahnella sikkimica</name>
    <dbReference type="NCBI Taxonomy" id="1805933"/>
    <lineage>
        <taxon>Bacteria</taxon>
        <taxon>Pseudomonadati</taxon>
        <taxon>Pseudomonadota</taxon>
        <taxon>Gammaproteobacteria</taxon>
        <taxon>Enterobacterales</taxon>
        <taxon>Yersiniaceae</taxon>
        <taxon>Rahnella</taxon>
    </lineage>
</organism>
<evidence type="ECO:0000313" key="1">
    <source>
        <dbReference type="EMBL" id="AVF34401.1"/>
    </source>
</evidence>
<dbReference type="EMBL" id="CP019062">
    <property type="protein sequence ID" value="AVF34401.1"/>
    <property type="molecule type" value="Genomic_DNA"/>
</dbReference>
<protein>
    <submittedName>
        <fullName evidence="1">Uncharacterized protein</fullName>
    </submittedName>
</protein>
<name>A0A2L1UNA5_9GAMM</name>
<accession>A0A2L1UNA5</accession>
<gene>
    <name evidence="1" type="ORF">BV494_05435</name>
</gene>
<reference evidence="2" key="1">
    <citation type="submission" date="2017-01" db="EMBL/GenBank/DDBJ databases">
        <title>Genome sequence of Rouxiella sp. ERMR1:05.</title>
        <authorList>
            <person name="Kumar R."/>
            <person name="Singh D."/>
            <person name="Kumar S."/>
        </authorList>
    </citation>
    <scope>NUCLEOTIDE SEQUENCE [LARGE SCALE GENOMIC DNA]</scope>
    <source>
        <strain evidence="2">ERMR1:05</strain>
    </source>
</reference>
<keyword evidence="2" id="KW-1185">Reference proteome</keyword>
<dbReference type="AlphaFoldDB" id="A0A2L1UNA5"/>
<dbReference type="Proteomes" id="UP000239197">
    <property type="component" value="Chromosome"/>
</dbReference>
<sequence>MQVRNVIRACYPEFTVNELMYSIKFEYREPYTGKVYFYLNDEDDNVIDFIIDEEGGVKITR</sequence>
<evidence type="ECO:0000313" key="2">
    <source>
        <dbReference type="Proteomes" id="UP000239197"/>
    </source>
</evidence>